<dbReference type="Pfam" id="PF03099">
    <property type="entry name" value="BPL_LplA_LipB"/>
    <property type="match status" value="1"/>
</dbReference>
<evidence type="ECO:0000313" key="3">
    <source>
        <dbReference type="EMBL" id="CAJ54082.1"/>
    </source>
</evidence>
<dbReference type="Gene3D" id="3.30.930.10">
    <property type="entry name" value="Bira Bifunctional Protein, Domain 2"/>
    <property type="match status" value="1"/>
</dbReference>
<dbReference type="NCBIfam" id="TIGR00121">
    <property type="entry name" value="birA_ligase"/>
    <property type="match status" value="1"/>
</dbReference>
<proteinExistence type="predicted"/>
<sequence>MLKSINGTLRIVHIQSSKEKNNQNIIIHNPQLIPELLLRDNSPTFIHKNLHGLKNTSIPCMEASLSCPSLSSSKTIYLPEVVYLHTTCSSSLDIAYTLYKENLLPIWGSIIVTSQTAGRGQLGRTWCSPIGNVYATVRLPQCELFSKTKAAIIASTFFIHALNKIGFHVFLKWPNDIVVFANKQWCKVGGILLEERDDILLAGVGINMNKNSNEYTIREDASLQPSNLPPHPLFSGYGSILPLWLSLVSQVYLCYKEHRDVNQKTSWVKLAEQYLCLKNCSVVIKDGLNEHQHYKGIIAGIHDNGGLILSTSKQKKIFLSGSLYPLL</sequence>
<dbReference type="GO" id="GO:0005737">
    <property type="term" value="C:cytoplasm"/>
    <property type="evidence" value="ECO:0007669"/>
    <property type="project" value="TreeGrafter"/>
</dbReference>
<dbReference type="PANTHER" id="PTHR12835:SF5">
    <property type="entry name" value="BIOTIN--PROTEIN LIGASE"/>
    <property type="match status" value="1"/>
</dbReference>
<dbReference type="PANTHER" id="PTHR12835">
    <property type="entry name" value="BIOTIN PROTEIN LIGASE"/>
    <property type="match status" value="1"/>
</dbReference>
<dbReference type="OrthoDB" id="9807064at2"/>
<accession>Q1MSE3</accession>
<dbReference type="InterPro" id="IPR004408">
    <property type="entry name" value="Biotin_CoA_COase_ligase"/>
</dbReference>
<dbReference type="Proteomes" id="UP000002430">
    <property type="component" value="Chromosome"/>
</dbReference>
<dbReference type="HOGENOM" id="CLU_051096_1_0_7"/>
<evidence type="ECO:0000313" key="4">
    <source>
        <dbReference type="Proteomes" id="UP000002430"/>
    </source>
</evidence>
<dbReference type="AlphaFoldDB" id="Q1MSE3"/>
<protein>
    <submittedName>
        <fullName evidence="3">Biotin-(Acetyl-CoA carboxylase) ligase</fullName>
    </submittedName>
</protein>
<keyword evidence="1 3" id="KW-0436">Ligase</keyword>
<dbReference type="InterPro" id="IPR045864">
    <property type="entry name" value="aa-tRNA-synth_II/BPL/LPL"/>
</dbReference>
<dbReference type="RefSeq" id="WP_011526109.1">
    <property type="nucleotide sequence ID" value="NC_008011.1"/>
</dbReference>
<reference evidence="3 4" key="1">
    <citation type="submission" date="2005-11" db="EMBL/GenBank/DDBJ databases">
        <title>The complete genome sequence of Lawsonia intracellularis: the causative agent of proliferative enteropathy.</title>
        <authorList>
            <person name="Kaur K."/>
            <person name="Zhang Q."/>
            <person name="Beckler D."/>
            <person name="Munir S."/>
            <person name="Li L."/>
            <person name="Kinsley K."/>
            <person name="Herron L."/>
            <person name="Peterson A."/>
            <person name="May B."/>
            <person name="Singh S."/>
            <person name="Gebhart C."/>
            <person name="Kapur V."/>
        </authorList>
    </citation>
    <scope>NUCLEOTIDE SEQUENCE [LARGE SCALE GENOMIC DNA]</scope>
    <source>
        <strain evidence="3 4">PHE/MN1-00</strain>
    </source>
</reference>
<organism evidence="3 4">
    <name type="scientific">Lawsonia intracellularis (strain PHE/MN1-00)</name>
    <dbReference type="NCBI Taxonomy" id="363253"/>
    <lineage>
        <taxon>Bacteria</taxon>
        <taxon>Pseudomonadati</taxon>
        <taxon>Thermodesulfobacteriota</taxon>
        <taxon>Desulfovibrionia</taxon>
        <taxon>Desulfovibrionales</taxon>
        <taxon>Desulfovibrionaceae</taxon>
        <taxon>Lawsonia</taxon>
    </lineage>
</organism>
<dbReference type="eggNOG" id="COG0340">
    <property type="taxonomic scope" value="Bacteria"/>
</dbReference>
<gene>
    <name evidence="3" type="primary">birA</name>
    <name evidence="3" type="ordered locus">LI0026</name>
</gene>
<name>Q1MSE3_LAWIP</name>
<feature type="domain" description="BPL/LPL catalytic" evidence="2">
    <location>
        <begin position="110"/>
        <end position="211"/>
    </location>
</feature>
<dbReference type="KEGG" id="lip:LI0026"/>
<keyword evidence="4" id="KW-1185">Reference proteome</keyword>
<evidence type="ECO:0000256" key="1">
    <source>
        <dbReference type="ARBA" id="ARBA00022598"/>
    </source>
</evidence>
<dbReference type="GO" id="GO:0004077">
    <property type="term" value="F:biotin--[biotin carboxyl-carrier protein] ligase activity"/>
    <property type="evidence" value="ECO:0007669"/>
    <property type="project" value="InterPro"/>
</dbReference>
<evidence type="ECO:0000259" key="2">
    <source>
        <dbReference type="Pfam" id="PF03099"/>
    </source>
</evidence>
<dbReference type="SUPFAM" id="SSF55681">
    <property type="entry name" value="Class II aaRS and biotin synthetases"/>
    <property type="match status" value="1"/>
</dbReference>
<dbReference type="EMBL" id="AM180252">
    <property type="protein sequence ID" value="CAJ54082.1"/>
    <property type="molecule type" value="Genomic_DNA"/>
</dbReference>
<dbReference type="STRING" id="363253.LI0026"/>
<dbReference type="InterPro" id="IPR004143">
    <property type="entry name" value="BPL_LPL_catalytic"/>
</dbReference>